<dbReference type="AlphaFoldDB" id="A0A2H4SP37"/>
<feature type="compositionally biased region" description="Acidic residues" evidence="1">
    <location>
        <begin position="534"/>
        <end position="556"/>
    </location>
</feature>
<reference evidence="2 3" key="1">
    <citation type="journal article" date="2017" name="BMC Genomics">
        <title>Chromosome level assembly and secondary metabolite potential of the parasitic fungus Cordyceps militaris.</title>
        <authorList>
            <person name="Kramer G.J."/>
            <person name="Nodwell J.R."/>
        </authorList>
    </citation>
    <scope>NUCLEOTIDE SEQUENCE [LARGE SCALE GENOMIC DNA]</scope>
    <source>
        <strain evidence="2 3">ATCC 34164</strain>
    </source>
</reference>
<feature type="compositionally biased region" description="Low complexity" evidence="1">
    <location>
        <begin position="484"/>
        <end position="495"/>
    </location>
</feature>
<feature type="compositionally biased region" description="Polar residues" evidence="1">
    <location>
        <begin position="434"/>
        <end position="443"/>
    </location>
</feature>
<feature type="compositionally biased region" description="Polar residues" evidence="1">
    <location>
        <begin position="451"/>
        <end position="469"/>
    </location>
</feature>
<sequence>MAQQRPAPGHAQTAQPPFSFPSPNLMPANQHSFNDAVAHAKATMRSFDPAVLRQAVRELWELTLVGSEYHSSFLCSTLFHRAPPAILSRTIEQHGARLVRNSAGPLARHLRREDLDMMAPSLMSKLSNTFLDKALALRLESIGAQPLVNALGRAERLGYDTRDVVTDGGVGGNQSGSRGPAARQERVIPTANPIPPPSPSMLPAQQQQPAPTSNTLRLPSVADLARLGIAHCDSCNRPCGGIKALLSHRRSGLCGTAPVPLHKLGKEYCLFCGQRFLGQGGLAYHRSNNVCGIYMDEHAQVLIALLADAERILNSRQPPPPPPPQVKAATTPKPGPAASSQSMTPQRAAESKDPYAKLTPTLRLALDVALTRVEHQYAKSIEKAKQLHPDAQKAEMARLKNLYNNKQSMTRKKFGIRLRERRSKSEIDEERSRMLSTDPQTPVTPGYPTHSEATGTPRSMGSASRQGTPKTVLLTEMGNRERTASASTAVVAPAPESAGTGARPPPLPMSIAGSHTAPVRAPPEAATSKANDPEPIEIDDDEYEEVDVEESVDEDANAEKSPTGMDIDEAEQFFLDAVAARTRRPPPPKGGSC</sequence>
<feature type="region of interest" description="Disordered" evidence="1">
    <location>
        <begin position="1"/>
        <end position="30"/>
    </location>
</feature>
<dbReference type="PANTHER" id="PTHR48125:SF12">
    <property type="entry name" value="AT HOOK TRANSCRIPTION FACTOR FAMILY-RELATED"/>
    <property type="match status" value="1"/>
</dbReference>
<name>A0A2H4SP37_CORMI</name>
<gene>
    <name evidence="2" type="ORF">A9K55_005271</name>
</gene>
<organism evidence="2 3">
    <name type="scientific">Cordyceps militaris</name>
    <name type="common">Caterpillar fungus</name>
    <name type="synonym">Clavaria militaris</name>
    <dbReference type="NCBI Taxonomy" id="73501"/>
    <lineage>
        <taxon>Eukaryota</taxon>
        <taxon>Fungi</taxon>
        <taxon>Dikarya</taxon>
        <taxon>Ascomycota</taxon>
        <taxon>Pezizomycotina</taxon>
        <taxon>Sordariomycetes</taxon>
        <taxon>Hypocreomycetidae</taxon>
        <taxon>Hypocreales</taxon>
        <taxon>Cordycipitaceae</taxon>
        <taxon>Cordyceps</taxon>
    </lineage>
</organism>
<feature type="region of interest" description="Disordered" evidence="1">
    <location>
        <begin position="481"/>
        <end position="568"/>
    </location>
</feature>
<evidence type="ECO:0000256" key="1">
    <source>
        <dbReference type="SAM" id="MobiDB-lite"/>
    </source>
</evidence>
<dbReference type="Proteomes" id="UP000323067">
    <property type="component" value="Chromosome v"/>
</dbReference>
<proteinExistence type="predicted"/>
<dbReference type="EMBL" id="CP023325">
    <property type="protein sequence ID" value="ATY64853.1"/>
    <property type="molecule type" value="Genomic_DNA"/>
</dbReference>
<feature type="region of interest" description="Disordered" evidence="1">
    <location>
        <begin position="419"/>
        <end position="469"/>
    </location>
</feature>
<dbReference type="OrthoDB" id="37886at2759"/>
<feature type="compositionally biased region" description="Low complexity" evidence="1">
    <location>
        <begin position="201"/>
        <end position="213"/>
    </location>
</feature>
<feature type="compositionally biased region" description="Basic and acidic residues" evidence="1">
    <location>
        <begin position="423"/>
        <end position="433"/>
    </location>
</feature>
<feature type="region of interest" description="Disordered" evidence="1">
    <location>
        <begin position="165"/>
        <end position="213"/>
    </location>
</feature>
<feature type="region of interest" description="Disordered" evidence="1">
    <location>
        <begin position="313"/>
        <end position="354"/>
    </location>
</feature>
<evidence type="ECO:0000313" key="2">
    <source>
        <dbReference type="EMBL" id="ATY64853.1"/>
    </source>
</evidence>
<feature type="compositionally biased region" description="Low complexity" evidence="1">
    <location>
        <begin position="326"/>
        <end position="338"/>
    </location>
</feature>
<dbReference type="VEuPathDB" id="FungiDB:A9K55_005271"/>
<accession>A0A2H4SP37</accession>
<dbReference type="VEuPathDB" id="FungiDB:CCM_08150"/>
<dbReference type="PANTHER" id="PTHR48125">
    <property type="entry name" value="LP07818P1"/>
    <property type="match status" value="1"/>
</dbReference>
<evidence type="ECO:0000313" key="3">
    <source>
        <dbReference type="Proteomes" id="UP000323067"/>
    </source>
</evidence>
<protein>
    <submittedName>
        <fullName evidence="2">Uncharacterized protein</fullName>
    </submittedName>
</protein>